<name>A0ABR3PMG2_9PEZI</name>
<dbReference type="InterPro" id="IPR036864">
    <property type="entry name" value="Zn2-C6_fun-type_DNA-bd_sf"/>
</dbReference>
<dbReference type="Pfam" id="PF11951">
    <property type="entry name" value="Fungal_trans_2"/>
    <property type="match status" value="1"/>
</dbReference>
<dbReference type="PANTHER" id="PTHR47784">
    <property type="entry name" value="STEROL UPTAKE CONTROL PROTEIN 2"/>
    <property type="match status" value="1"/>
</dbReference>
<dbReference type="GeneID" id="95974700"/>
<proteinExistence type="predicted"/>
<accession>A0ABR3PMG2</accession>
<evidence type="ECO:0000256" key="1">
    <source>
        <dbReference type="ARBA" id="ARBA00023242"/>
    </source>
</evidence>
<reference evidence="3 4" key="1">
    <citation type="submission" date="2024-07" db="EMBL/GenBank/DDBJ databases">
        <title>Draft sequence of the Neodothiora populina.</title>
        <authorList>
            <person name="Drown D.D."/>
            <person name="Schuette U.S."/>
            <person name="Buechlein A.B."/>
            <person name="Rusch D.R."/>
            <person name="Winton L.W."/>
            <person name="Adams G.A."/>
        </authorList>
    </citation>
    <scope>NUCLEOTIDE SEQUENCE [LARGE SCALE GENOMIC DNA]</scope>
    <source>
        <strain evidence="3 4">CPC 39397</strain>
    </source>
</reference>
<dbReference type="SMART" id="SM00066">
    <property type="entry name" value="GAL4"/>
    <property type="match status" value="1"/>
</dbReference>
<dbReference type="EMBL" id="JBFMKM010000003">
    <property type="protein sequence ID" value="KAL1310744.1"/>
    <property type="molecule type" value="Genomic_DNA"/>
</dbReference>
<organism evidence="3 4">
    <name type="scientific">Neodothiora populina</name>
    <dbReference type="NCBI Taxonomy" id="2781224"/>
    <lineage>
        <taxon>Eukaryota</taxon>
        <taxon>Fungi</taxon>
        <taxon>Dikarya</taxon>
        <taxon>Ascomycota</taxon>
        <taxon>Pezizomycotina</taxon>
        <taxon>Dothideomycetes</taxon>
        <taxon>Dothideomycetidae</taxon>
        <taxon>Dothideales</taxon>
        <taxon>Dothioraceae</taxon>
        <taxon>Neodothiora</taxon>
    </lineage>
</organism>
<sequence length="410" mass="46629">MITHRKTRTGCVQCKQRRIKCDETKPRCEKCRRTNRECSFQSVGTPNPAVSHSTGPNSNDVFTVKEMELLHHFIMQTGPSLVNSSALQRVWQTGVIDLALKNTFLMHTVLSLSAMHLAYLRQNDSAAYSVQAANHQDVGLAGFRAELQQFSENNCHALFASSILVIFYIPASSGTSINDDMASSFLHETLFVAIIDWIRLIRGCHHIIERGRRWLEQGPTALLVPRRAWYSTTEPLDERARVEDRYLASLERLWAPDTPTHMSTYDNEELEAYKDALIKLRQTFARMSHAADGPIDECVWCSPHGEVTPGALDGRVPRIVAGVLWSMLIPEKFFELLEQRRPIALILLAHNAIIVKRTSKQWWNKAPAMKTITAVTATLHPQYHAWIEWPQREIGFTTSEEIARQKYVNG</sequence>
<dbReference type="InterPro" id="IPR053157">
    <property type="entry name" value="Sterol_Uptake_Regulator"/>
</dbReference>
<dbReference type="Proteomes" id="UP001562354">
    <property type="component" value="Unassembled WGS sequence"/>
</dbReference>
<dbReference type="InterPro" id="IPR001138">
    <property type="entry name" value="Zn2Cys6_DnaBD"/>
</dbReference>
<feature type="domain" description="Zn(2)-C6 fungal-type" evidence="2">
    <location>
        <begin position="10"/>
        <end position="40"/>
    </location>
</feature>
<comment type="caution">
    <text evidence="3">The sequence shown here is derived from an EMBL/GenBank/DDBJ whole genome shotgun (WGS) entry which is preliminary data.</text>
</comment>
<evidence type="ECO:0000313" key="3">
    <source>
        <dbReference type="EMBL" id="KAL1310744.1"/>
    </source>
</evidence>
<dbReference type="PROSITE" id="PS00463">
    <property type="entry name" value="ZN2_CY6_FUNGAL_1"/>
    <property type="match status" value="1"/>
</dbReference>
<dbReference type="Gene3D" id="4.10.240.10">
    <property type="entry name" value="Zn(2)-C6 fungal-type DNA-binding domain"/>
    <property type="match status" value="1"/>
</dbReference>
<dbReference type="SUPFAM" id="SSF57701">
    <property type="entry name" value="Zn2/Cys6 DNA-binding domain"/>
    <property type="match status" value="1"/>
</dbReference>
<keyword evidence="4" id="KW-1185">Reference proteome</keyword>
<dbReference type="PROSITE" id="PS50048">
    <property type="entry name" value="ZN2_CY6_FUNGAL_2"/>
    <property type="match status" value="1"/>
</dbReference>
<dbReference type="RefSeq" id="XP_069203593.1">
    <property type="nucleotide sequence ID" value="XM_069347689.1"/>
</dbReference>
<evidence type="ECO:0000259" key="2">
    <source>
        <dbReference type="PROSITE" id="PS50048"/>
    </source>
</evidence>
<gene>
    <name evidence="3" type="ORF">AAFC00_000997</name>
</gene>
<protein>
    <recommendedName>
        <fullName evidence="2">Zn(2)-C6 fungal-type domain-containing protein</fullName>
    </recommendedName>
</protein>
<evidence type="ECO:0000313" key="4">
    <source>
        <dbReference type="Proteomes" id="UP001562354"/>
    </source>
</evidence>
<dbReference type="PANTHER" id="PTHR47784:SF5">
    <property type="entry name" value="STEROL UPTAKE CONTROL PROTEIN 2"/>
    <property type="match status" value="1"/>
</dbReference>
<dbReference type="Pfam" id="PF00172">
    <property type="entry name" value="Zn_clus"/>
    <property type="match status" value="1"/>
</dbReference>
<keyword evidence="1" id="KW-0539">Nucleus</keyword>
<dbReference type="CDD" id="cd00067">
    <property type="entry name" value="GAL4"/>
    <property type="match status" value="1"/>
</dbReference>
<dbReference type="InterPro" id="IPR021858">
    <property type="entry name" value="Fun_TF"/>
</dbReference>